<dbReference type="EMBL" id="BTPE01000010">
    <property type="protein sequence ID" value="GMQ34585.1"/>
    <property type="molecule type" value="Genomic_DNA"/>
</dbReference>
<name>A0ABQ6Q4U2_9BACT</name>
<dbReference type="Proteomes" id="UP001307705">
    <property type="component" value="Unassembled WGS sequence"/>
</dbReference>
<protein>
    <recommendedName>
        <fullName evidence="2">DUF4174 domain-containing protein</fullName>
    </recommendedName>
</protein>
<evidence type="ECO:0000256" key="1">
    <source>
        <dbReference type="ARBA" id="ARBA00022729"/>
    </source>
</evidence>
<dbReference type="Pfam" id="PF13778">
    <property type="entry name" value="DUF4174"/>
    <property type="match status" value="1"/>
</dbReference>
<proteinExistence type="predicted"/>
<evidence type="ECO:0000313" key="3">
    <source>
        <dbReference type="EMBL" id="GMQ34585.1"/>
    </source>
</evidence>
<accession>A0ABQ6Q4U2</accession>
<feature type="domain" description="DUF4174" evidence="2">
    <location>
        <begin position="22"/>
        <end position="132"/>
    </location>
</feature>
<reference evidence="3 4" key="1">
    <citation type="submission" date="2023-08" db="EMBL/GenBank/DDBJ databases">
        <title>Draft genome sequence of Algoriphagus taiwanensis.</title>
        <authorList>
            <person name="Takatani N."/>
            <person name="Hosokawa M."/>
            <person name="Sawabe T."/>
        </authorList>
    </citation>
    <scope>NUCLEOTIDE SEQUENCE [LARGE SCALE GENOMIC DNA]</scope>
    <source>
        <strain evidence="3 4">JCM 19755</strain>
    </source>
</reference>
<sequence length="139" mass="15856">MNWIGLLAFSLLTLLGKSLTPQDFVWEYRLLIITEVDFLGQDWSLDGKKTDLEDRRLLVFVLSDGKLIQSNCKESIDIPSFLRFAQATQARDESPNWVLVGLDGGKKSWGRGVPNLEDIFRKIDAMPMRQSEIRKRGNG</sequence>
<keyword evidence="1" id="KW-0732">Signal</keyword>
<keyword evidence="4" id="KW-1185">Reference proteome</keyword>
<evidence type="ECO:0000259" key="2">
    <source>
        <dbReference type="Pfam" id="PF13778"/>
    </source>
</evidence>
<evidence type="ECO:0000313" key="4">
    <source>
        <dbReference type="Proteomes" id="UP001307705"/>
    </source>
</evidence>
<gene>
    <name evidence="3" type="ORF">Ataiwa_28580</name>
</gene>
<comment type="caution">
    <text evidence="3">The sequence shown here is derived from an EMBL/GenBank/DDBJ whole genome shotgun (WGS) entry which is preliminary data.</text>
</comment>
<organism evidence="3 4">
    <name type="scientific">Algoriphagus taiwanensis</name>
    <dbReference type="NCBI Taxonomy" id="1445656"/>
    <lineage>
        <taxon>Bacteria</taxon>
        <taxon>Pseudomonadati</taxon>
        <taxon>Bacteroidota</taxon>
        <taxon>Cytophagia</taxon>
        <taxon>Cytophagales</taxon>
        <taxon>Cyclobacteriaceae</taxon>
        <taxon>Algoriphagus</taxon>
    </lineage>
</organism>
<dbReference type="InterPro" id="IPR025232">
    <property type="entry name" value="DUF4174"/>
</dbReference>
<dbReference type="RefSeq" id="WP_338229412.1">
    <property type="nucleotide sequence ID" value="NZ_BTPE01000010.1"/>
</dbReference>